<sequence length="317" mass="38282">MATPRYTINLKDLIGKGYKLHNFDEPIYVIDAKRMIPINRKRKHNIIYLKFKYSNKFETIEVWHSLDAINKGDVRNYLKLGKYDTYYGKPSGFIGSSSLHNIWMDMHYRCNEDIYKHRNYYGTVKVVEEWRVYQNFIKWVRSEGSNYDTRWVQEIDKDIFQWFKSPDEIKYYGPNTCVFLPKSLNRFLSSFSIKRNYGKNFAKRYHSLMFNGKSLHISNSMLYNNGNNFKYCKHYAFNALINYYFNTYQINIKIYNQLKSINNFEYFISDDNDIYKYVPPETMNRINKFIDEQILKMKIRDKIIESEDEVSPETSQL</sequence>
<protein>
    <submittedName>
        <fullName evidence="1">Uncharacterized protein</fullName>
    </submittedName>
</protein>
<name>A0A8S5VH31_9CAUD</name>
<reference evidence="1" key="1">
    <citation type="journal article" date="2021" name="Proc. Natl. Acad. Sci. U.S.A.">
        <title>A Catalog of Tens of Thousands of Viruses from Human Metagenomes Reveals Hidden Associations with Chronic Diseases.</title>
        <authorList>
            <person name="Tisza M.J."/>
            <person name="Buck C.B."/>
        </authorList>
    </citation>
    <scope>NUCLEOTIDE SEQUENCE</scope>
    <source>
        <strain evidence="1">CtkfK18</strain>
    </source>
</reference>
<organism evidence="1">
    <name type="scientific">Myoviridae sp. ctkfK18</name>
    <dbReference type="NCBI Taxonomy" id="2825165"/>
    <lineage>
        <taxon>Viruses</taxon>
        <taxon>Duplodnaviria</taxon>
        <taxon>Heunggongvirae</taxon>
        <taxon>Uroviricota</taxon>
        <taxon>Caudoviricetes</taxon>
    </lineage>
</organism>
<proteinExistence type="predicted"/>
<dbReference type="EMBL" id="BK016265">
    <property type="protein sequence ID" value="DAG06020.1"/>
    <property type="molecule type" value="Genomic_DNA"/>
</dbReference>
<accession>A0A8S5VH31</accession>
<evidence type="ECO:0000313" key="1">
    <source>
        <dbReference type="EMBL" id="DAG06020.1"/>
    </source>
</evidence>